<gene>
    <name evidence="2" type="ORF">J7S78_13705</name>
</gene>
<evidence type="ECO:0000313" key="2">
    <source>
        <dbReference type="EMBL" id="MBQ0600848.1"/>
    </source>
</evidence>
<accession>A0AAP2BII1</accession>
<name>A0AAP2BII1_KLEOX</name>
<keyword evidence="1" id="KW-0812">Transmembrane</keyword>
<keyword evidence="1" id="KW-0472">Membrane</keyword>
<dbReference type="RefSeq" id="WP_210846252.1">
    <property type="nucleotide sequence ID" value="NZ_JAGKON010000013.1"/>
</dbReference>
<feature type="transmembrane region" description="Helical" evidence="1">
    <location>
        <begin position="28"/>
        <end position="50"/>
    </location>
</feature>
<proteinExistence type="predicted"/>
<keyword evidence="1" id="KW-1133">Transmembrane helix</keyword>
<feature type="transmembrane region" description="Helical" evidence="1">
    <location>
        <begin position="81"/>
        <end position="102"/>
    </location>
</feature>
<reference evidence="2 3" key="1">
    <citation type="submission" date="2021-03" db="EMBL/GenBank/DDBJ databases">
        <authorList>
            <person name="Stanton E."/>
        </authorList>
    </citation>
    <scope>NUCLEOTIDE SEQUENCE [LARGE SCALE GENOMIC DNA]</scope>
    <source>
        <strain evidence="2 3">2020EL-00037</strain>
    </source>
</reference>
<comment type="caution">
    <text evidence="2">The sequence shown here is derived from an EMBL/GenBank/DDBJ whole genome shotgun (WGS) entry which is preliminary data.</text>
</comment>
<evidence type="ECO:0000313" key="3">
    <source>
        <dbReference type="Proteomes" id="UP000673434"/>
    </source>
</evidence>
<sequence>MFFYYLGYLACMVLIYATVPLLSGDIPLHAGIMKFYAVLNIVFLFTVIWWNARKHFYYVWGAYLIVMAGYFGFIYPDALDVPLVVVFGVAGLNVLITFYDVVICRCKGIYQRTGKRYSVSFKK</sequence>
<dbReference type="EMBL" id="JAGKON010000013">
    <property type="protein sequence ID" value="MBQ0600848.1"/>
    <property type="molecule type" value="Genomic_DNA"/>
</dbReference>
<organism evidence="2 3">
    <name type="scientific">Klebsiella oxytoca</name>
    <dbReference type="NCBI Taxonomy" id="571"/>
    <lineage>
        <taxon>Bacteria</taxon>
        <taxon>Pseudomonadati</taxon>
        <taxon>Pseudomonadota</taxon>
        <taxon>Gammaproteobacteria</taxon>
        <taxon>Enterobacterales</taxon>
        <taxon>Enterobacteriaceae</taxon>
        <taxon>Klebsiella/Raoultella group</taxon>
        <taxon>Klebsiella</taxon>
    </lineage>
</organism>
<protein>
    <submittedName>
        <fullName evidence="2">Uncharacterized protein</fullName>
    </submittedName>
</protein>
<dbReference type="AlphaFoldDB" id="A0AAP2BII1"/>
<feature type="transmembrane region" description="Helical" evidence="1">
    <location>
        <begin position="5"/>
        <end position="22"/>
    </location>
</feature>
<evidence type="ECO:0000256" key="1">
    <source>
        <dbReference type="SAM" id="Phobius"/>
    </source>
</evidence>
<keyword evidence="3" id="KW-1185">Reference proteome</keyword>
<feature type="transmembrane region" description="Helical" evidence="1">
    <location>
        <begin position="57"/>
        <end position="75"/>
    </location>
</feature>
<dbReference type="Proteomes" id="UP000673434">
    <property type="component" value="Unassembled WGS sequence"/>
</dbReference>